<dbReference type="InterPro" id="IPR016181">
    <property type="entry name" value="Acyl_CoA_acyltransferase"/>
</dbReference>
<dbReference type="Proteomes" id="UP000198553">
    <property type="component" value="Unassembled WGS sequence"/>
</dbReference>
<proteinExistence type="predicted"/>
<feature type="domain" description="N-acetyltransferase" evidence="1">
    <location>
        <begin position="1"/>
        <end position="148"/>
    </location>
</feature>
<evidence type="ECO:0000313" key="2">
    <source>
        <dbReference type="EMBL" id="SEN38806.1"/>
    </source>
</evidence>
<dbReference type="EMBL" id="FOBW01000012">
    <property type="protein sequence ID" value="SEN38806.1"/>
    <property type="molecule type" value="Genomic_DNA"/>
</dbReference>
<dbReference type="RefSeq" id="WP_090748120.1">
    <property type="nucleotide sequence ID" value="NZ_FOBW01000012.1"/>
</dbReference>
<evidence type="ECO:0000313" key="3">
    <source>
        <dbReference type="Proteomes" id="UP000198553"/>
    </source>
</evidence>
<name>A0A1H8G483_9BACI</name>
<dbReference type="CDD" id="cd04301">
    <property type="entry name" value="NAT_SF"/>
    <property type="match status" value="1"/>
</dbReference>
<reference evidence="3" key="1">
    <citation type="submission" date="2016-10" db="EMBL/GenBank/DDBJ databases">
        <authorList>
            <person name="Varghese N."/>
            <person name="Submissions S."/>
        </authorList>
    </citation>
    <scope>NUCLEOTIDE SEQUENCE [LARGE SCALE GENOMIC DNA]</scope>
    <source>
        <strain evidence="3">B48,IBRC-M 10115,DSM 25386,CECT 8001</strain>
    </source>
</reference>
<dbReference type="Gene3D" id="3.40.630.30">
    <property type="match status" value="1"/>
</dbReference>
<keyword evidence="3" id="KW-1185">Reference proteome</keyword>
<keyword evidence="2" id="KW-0808">Transferase</keyword>
<dbReference type="GO" id="GO:0016747">
    <property type="term" value="F:acyltransferase activity, transferring groups other than amino-acyl groups"/>
    <property type="evidence" value="ECO:0007669"/>
    <property type="project" value="InterPro"/>
</dbReference>
<dbReference type="SUPFAM" id="SSF55729">
    <property type="entry name" value="Acyl-CoA N-acyltransferases (Nat)"/>
    <property type="match status" value="1"/>
</dbReference>
<dbReference type="AlphaFoldDB" id="A0A1H8G483"/>
<gene>
    <name evidence="2" type="ORF">SAMN05192533_11286</name>
</gene>
<dbReference type="STRING" id="930146.SAMN05192533_11286"/>
<protein>
    <submittedName>
        <fullName evidence="2">Acetyltransferase (GNAT) domain-containing protein</fullName>
    </submittedName>
</protein>
<dbReference type="InterPro" id="IPR000182">
    <property type="entry name" value="GNAT_dom"/>
</dbReference>
<evidence type="ECO:0000259" key="1">
    <source>
        <dbReference type="PROSITE" id="PS51186"/>
    </source>
</evidence>
<dbReference type="Pfam" id="PF00583">
    <property type="entry name" value="Acetyltransf_1"/>
    <property type="match status" value="1"/>
</dbReference>
<dbReference type="PROSITE" id="PS51186">
    <property type="entry name" value="GNAT"/>
    <property type="match status" value="1"/>
</dbReference>
<organism evidence="2 3">
    <name type="scientific">Mesobacillus persicus</name>
    <dbReference type="NCBI Taxonomy" id="930146"/>
    <lineage>
        <taxon>Bacteria</taxon>
        <taxon>Bacillati</taxon>
        <taxon>Bacillota</taxon>
        <taxon>Bacilli</taxon>
        <taxon>Bacillales</taxon>
        <taxon>Bacillaceae</taxon>
        <taxon>Mesobacillus</taxon>
    </lineage>
</organism>
<sequence length="148" mass="16774">MNIIERAVISDAPELLSLQKLAFISVAELEGYEILPLTQTVEDVEEAFDQHVILKYVVDGKMLGSVRAHQEGDTCHISRLMVHPNSENMGIGKALMHEIEGLFPDTRMELFTATINKKNISFYQKLGYRGYKEAKLPGVETLFIFMEK</sequence>
<accession>A0A1H8G483</accession>
<dbReference type="OrthoDB" id="9788755at2"/>